<dbReference type="RefSeq" id="XP_033533614.1">
    <property type="nucleotide sequence ID" value="XM_033675565.1"/>
</dbReference>
<feature type="domain" description="PAS" evidence="1">
    <location>
        <begin position="1"/>
        <end position="54"/>
    </location>
</feature>
<dbReference type="InterPro" id="IPR035965">
    <property type="entry name" value="PAS-like_dom_sf"/>
</dbReference>
<dbReference type="Pfam" id="PF08447">
    <property type="entry name" value="PAS_3"/>
    <property type="match status" value="1"/>
</dbReference>
<evidence type="ECO:0000313" key="4">
    <source>
        <dbReference type="RefSeq" id="XP_033533614.1"/>
    </source>
</evidence>
<organism evidence="2">
    <name type="scientific">Eremomyces bilateralis CBS 781.70</name>
    <dbReference type="NCBI Taxonomy" id="1392243"/>
    <lineage>
        <taxon>Eukaryota</taxon>
        <taxon>Fungi</taxon>
        <taxon>Dikarya</taxon>
        <taxon>Ascomycota</taxon>
        <taxon>Pezizomycotina</taxon>
        <taxon>Dothideomycetes</taxon>
        <taxon>Dothideomycetes incertae sedis</taxon>
        <taxon>Eremomycetales</taxon>
        <taxon>Eremomycetaceae</taxon>
        <taxon>Eremomyces</taxon>
    </lineage>
</organism>
<feature type="non-terminal residue" evidence="2">
    <location>
        <position position="1"/>
    </location>
</feature>
<reference evidence="2 4" key="1">
    <citation type="submission" date="2020-01" db="EMBL/GenBank/DDBJ databases">
        <authorList>
            <consortium name="DOE Joint Genome Institute"/>
            <person name="Haridas S."/>
            <person name="Albert R."/>
            <person name="Binder M."/>
            <person name="Bloem J."/>
            <person name="Labutti K."/>
            <person name="Salamov A."/>
            <person name="Andreopoulos B."/>
            <person name="Baker S.E."/>
            <person name="Barry K."/>
            <person name="Bills G."/>
            <person name="Bluhm B.H."/>
            <person name="Cannon C."/>
            <person name="Castanera R."/>
            <person name="Culley D.E."/>
            <person name="Daum C."/>
            <person name="Ezra D."/>
            <person name="Gonzalez J.B."/>
            <person name="Henrissat B."/>
            <person name="Kuo A."/>
            <person name="Liang C."/>
            <person name="Lipzen A."/>
            <person name="Lutzoni F."/>
            <person name="Magnuson J."/>
            <person name="Mondo S."/>
            <person name="Nolan M."/>
            <person name="Ohm R."/>
            <person name="Pangilinan J."/>
            <person name="Park H.-J."/>
            <person name="Ramirez L."/>
            <person name="Alfaro M."/>
            <person name="Sun H."/>
            <person name="Tritt A."/>
            <person name="Yoshinaga Y."/>
            <person name="Zwiers L.-H."/>
            <person name="Turgeon B.G."/>
            <person name="Goodwin S.B."/>
            <person name="Spatafora J.W."/>
            <person name="Crous P.W."/>
            <person name="Grigoriev I.V."/>
        </authorList>
    </citation>
    <scope>NUCLEOTIDE SEQUENCE</scope>
    <source>
        <strain evidence="2 4">CBS 781.70</strain>
    </source>
</reference>
<evidence type="ECO:0000259" key="1">
    <source>
        <dbReference type="PROSITE" id="PS50112"/>
    </source>
</evidence>
<reference evidence="4" key="3">
    <citation type="submission" date="2025-04" db="UniProtKB">
        <authorList>
            <consortium name="RefSeq"/>
        </authorList>
    </citation>
    <scope>IDENTIFICATION</scope>
    <source>
        <strain evidence="4">CBS 781.70</strain>
    </source>
</reference>
<reference evidence="4" key="2">
    <citation type="submission" date="2020-04" db="EMBL/GenBank/DDBJ databases">
        <authorList>
            <consortium name="NCBI Genome Project"/>
        </authorList>
    </citation>
    <scope>NUCLEOTIDE SEQUENCE</scope>
    <source>
        <strain evidence="4">CBS 781.70</strain>
    </source>
</reference>
<dbReference type="SUPFAM" id="SSF55785">
    <property type="entry name" value="PYP-like sensor domain (PAS domain)"/>
    <property type="match status" value="1"/>
</dbReference>
<dbReference type="InterPro" id="IPR000014">
    <property type="entry name" value="PAS"/>
</dbReference>
<dbReference type="OrthoDB" id="411251at2759"/>
<gene>
    <name evidence="2 4" type="ORF">P152DRAFT_373744</name>
</gene>
<proteinExistence type="predicted"/>
<dbReference type="PROSITE" id="PS50112">
    <property type="entry name" value="PAS"/>
    <property type="match status" value="1"/>
</dbReference>
<dbReference type="Proteomes" id="UP000504638">
    <property type="component" value="Unplaced"/>
</dbReference>
<feature type="non-terminal residue" evidence="2">
    <location>
        <position position="221"/>
    </location>
</feature>
<dbReference type="InterPro" id="IPR013655">
    <property type="entry name" value="PAS_fold_3"/>
</dbReference>
<protein>
    <recommendedName>
        <fullName evidence="1">PAS domain-containing protein</fullName>
    </recommendedName>
</protein>
<accession>A0A6G1G1R0</accession>
<name>A0A6G1G1R0_9PEZI</name>
<dbReference type="CDD" id="cd00130">
    <property type="entry name" value="PAS"/>
    <property type="match status" value="1"/>
</dbReference>
<dbReference type="Gene3D" id="3.30.450.20">
    <property type="entry name" value="PAS domain"/>
    <property type="match status" value="1"/>
</dbReference>
<dbReference type="AlphaFoldDB" id="A0A6G1G1R0"/>
<evidence type="ECO:0000313" key="2">
    <source>
        <dbReference type="EMBL" id="KAF1811983.1"/>
    </source>
</evidence>
<dbReference type="GeneID" id="54416135"/>
<dbReference type="EMBL" id="ML975159">
    <property type="protein sequence ID" value="KAF1811983.1"/>
    <property type="molecule type" value="Genomic_DNA"/>
</dbReference>
<sequence length="221" mass="25185">DLSSEAHVLYASGSIVDILGHTPDEIIHRPMWEFFHPDEVPLARRLHSRGVTLDKAAVLAYCRFKNNEDAYVSCECCFTIVFDVMVVCTSIYRRGSGSDARATSAPVVRKLFSSNPKDPRYHMLSHLSAKFNLSPTEQTHEPRAALFLNRFTRTLTIMYATSALEQIVGINSDDMKGRSFYYCIQEHCLGDAVRCLEGAKENDSIAYLRFWFRDPRLEDHP</sequence>
<evidence type="ECO:0000313" key="3">
    <source>
        <dbReference type="Proteomes" id="UP000504638"/>
    </source>
</evidence>
<keyword evidence="3" id="KW-1185">Reference proteome</keyword>